<name>A0A812NF82_9DINO</name>
<organism evidence="4 5">
    <name type="scientific">Symbiodinium natans</name>
    <dbReference type="NCBI Taxonomy" id="878477"/>
    <lineage>
        <taxon>Eukaryota</taxon>
        <taxon>Sar</taxon>
        <taxon>Alveolata</taxon>
        <taxon>Dinophyceae</taxon>
        <taxon>Suessiales</taxon>
        <taxon>Symbiodiniaceae</taxon>
        <taxon>Symbiodinium</taxon>
    </lineage>
</organism>
<evidence type="ECO:0000313" key="5">
    <source>
        <dbReference type="Proteomes" id="UP000604046"/>
    </source>
</evidence>
<evidence type="ECO:0000256" key="2">
    <source>
        <dbReference type="SAM" id="MobiDB-lite"/>
    </source>
</evidence>
<dbReference type="PANTHER" id="PTHR11102">
    <property type="entry name" value="SEL-1-LIKE PROTEIN"/>
    <property type="match status" value="1"/>
</dbReference>
<dbReference type="Pfam" id="PF04059">
    <property type="entry name" value="RRM_2"/>
    <property type="match status" value="1"/>
</dbReference>
<proteinExistence type="inferred from homology"/>
<keyword evidence="5" id="KW-1185">Reference proteome</keyword>
<dbReference type="InterPro" id="IPR007201">
    <property type="entry name" value="Mei2-like_Rrm_C"/>
</dbReference>
<dbReference type="InterPro" id="IPR035979">
    <property type="entry name" value="RBD_domain_sf"/>
</dbReference>
<dbReference type="CDD" id="cd12277">
    <property type="entry name" value="RRM3_MEI2_EAR1_like"/>
    <property type="match status" value="1"/>
</dbReference>
<dbReference type="InterPro" id="IPR011990">
    <property type="entry name" value="TPR-like_helical_dom_sf"/>
</dbReference>
<reference evidence="4" key="1">
    <citation type="submission" date="2021-02" db="EMBL/GenBank/DDBJ databases">
        <authorList>
            <person name="Dougan E. K."/>
            <person name="Rhodes N."/>
            <person name="Thang M."/>
            <person name="Chan C."/>
        </authorList>
    </citation>
    <scope>NUCLEOTIDE SEQUENCE</scope>
</reference>
<dbReference type="InterPro" id="IPR043928">
    <property type="entry name" value="DNVP"/>
</dbReference>
<accession>A0A812NF82</accession>
<gene>
    <name evidence="4" type="primary">ybeQ</name>
    <name evidence="4" type="ORF">SNAT2548_LOCUS16667</name>
</gene>
<dbReference type="OrthoDB" id="437940at2759"/>
<dbReference type="Pfam" id="PF08238">
    <property type="entry name" value="Sel1"/>
    <property type="match status" value="7"/>
</dbReference>
<sequence>MALPMKTAMKKASAMKASAMKSKAMKAMKKKAISTIARGKRAKVAVFKGSKEKTSTGLHKTDLMKNKSGRVVTKKQHAKGKALFQQFAKKWLEACMQARKELGLKGFCAIGGKSAQGKALYAKAKALSDDDTDVESGSSPDYEGEEDWDAEAGFGNGQESRGKATPTKECPKVEIPLPPVSPSAATSQLNLHPQEPLYLKGTQLVLVKCSGGCAWVLRMAPPRAPRRCKEVPRVSGAFADCPQCCRTGGWGAAVVSGGLFGQLQADASSQSLHSGVPDSIHAQFAVHGQRHAQAILERGAWSRWQGQREGAVMGGLSQSVSVLLGHQFSTMFYVKIPKLSTRLSIFSKGEDVWLLLDFVDFAEASWVGGVVGLCDYGRLQETWATALRSLPAGVQHLEDLEEALGARAAELFEHFVESARDGAAGFGASAARNSLAQDYSFALLGRREARAVARVLRERGVHVVVDPMAGTGLHARLLSDEGLGVVASDARPGTPRGLCWHPVSQRLLEAAPVPAPEHTGSALFLSWPPRSEAATAALRSFGGPMLVVVGDRGQWHGSAAFHRALEEDWEVVAEMDIVTWPRLQDMGARGLRATISEKSGMVRFTLLDLRLIRRYFSRAFVSWDTSSSFAVEGFKALEALPALSAAAAAAAFDAAGIQPEVLQSLLKEHQRFAGAVATEVPAPSGPVGPNAAPPLVISVSEALASTEESGVATPKTKTTVMLRNLPNNYTRSMVLNLLNQEGFKGKIDFLYLPVDFRSKAGLGYAFVNLVEPCFVPQFWKAFDGFTKWVFVKCRARHGSSLEGQLEWSSPGSAAQEVRPLTWGKDFEEAGNAKQHVVRVCCLDPARTGPYTREFGLRGIPGAANTCLVNLCIHAPVAQKRVAKGQDPTGFKDFTNDLHLPGLKTSERLGLPPLGGLCAALVLLGGRSFIQVAPLAAPRVFSTPRCAVEAPLDPDLLKSATEELAELEERAARDDADAQFRLGQLLRKGRVVEKDMVRAFQLVLSAAEQEHVRAQYLIGLMLIRGEGCEIDEETGVNFVLMAAEDGLPAAQHAMAKIYLTGVGPQGKDLLSGVYWLKQAAARDHLQAQLMLGNMLLSGNGVRRNATLAGDYFLLAAKKGSDEAQEVVGQMFRTGTGFDQDKDSAMAWMSKAAEQGRAEACIALASMYRKGEGSVRDAATALHYFKKAAEAGSPDGANELAVMYLTGEGTLPNEEASAYWFQRATELEEHRRADEEYHVMKASPMKAKAKAMKGMKVMKKKAVSNIARGKLAKMVVFKGRKEKTSTGLQKTHLMKNKRGKVVTKKQHAVGVALFKKIGQRWLEAVTTARKELGIKGFCPVGGKSAQGKALYAKAKALYAA</sequence>
<dbReference type="InterPro" id="IPR006597">
    <property type="entry name" value="Sel1-like"/>
</dbReference>
<dbReference type="SUPFAM" id="SSF81901">
    <property type="entry name" value="HCP-like"/>
    <property type="match status" value="2"/>
</dbReference>
<feature type="domain" description="Mei2-like C-terminal RNA recognition motif" evidence="3">
    <location>
        <begin position="717"/>
        <end position="788"/>
    </location>
</feature>
<dbReference type="GO" id="GO:0003677">
    <property type="term" value="F:DNA binding"/>
    <property type="evidence" value="ECO:0007669"/>
    <property type="project" value="InterPro"/>
</dbReference>
<feature type="region of interest" description="Disordered" evidence="2">
    <location>
        <begin position="130"/>
        <end position="176"/>
    </location>
</feature>
<dbReference type="Proteomes" id="UP000604046">
    <property type="component" value="Unassembled WGS sequence"/>
</dbReference>
<dbReference type="Pfam" id="PF19060">
    <property type="entry name" value="DVNP"/>
    <property type="match status" value="2"/>
</dbReference>
<dbReference type="EMBL" id="CAJNDS010002087">
    <property type="protein sequence ID" value="CAE7317929.1"/>
    <property type="molecule type" value="Genomic_DNA"/>
</dbReference>
<protein>
    <submittedName>
        <fullName evidence="4">YbeQ protein</fullName>
    </submittedName>
</protein>
<dbReference type="InterPro" id="IPR050767">
    <property type="entry name" value="Sel1_AlgK"/>
</dbReference>
<evidence type="ECO:0000259" key="3">
    <source>
        <dbReference type="Pfam" id="PF04059"/>
    </source>
</evidence>
<dbReference type="PANTHER" id="PTHR11102:SF160">
    <property type="entry name" value="ERAD-ASSOCIATED E3 UBIQUITIN-PROTEIN LIGASE COMPONENT HRD3"/>
    <property type="match status" value="1"/>
</dbReference>
<evidence type="ECO:0000313" key="4">
    <source>
        <dbReference type="EMBL" id="CAE7317929.1"/>
    </source>
</evidence>
<dbReference type="GO" id="GO:0051276">
    <property type="term" value="P:chromosome organization"/>
    <property type="evidence" value="ECO:0007669"/>
    <property type="project" value="InterPro"/>
</dbReference>
<comment type="similarity">
    <text evidence="1">Belongs to the sel-1 family.</text>
</comment>
<dbReference type="SMART" id="SM00671">
    <property type="entry name" value="SEL1"/>
    <property type="match status" value="7"/>
</dbReference>
<comment type="caution">
    <text evidence="4">The sequence shown here is derived from an EMBL/GenBank/DDBJ whole genome shotgun (WGS) entry which is preliminary data.</text>
</comment>
<dbReference type="SUPFAM" id="SSF54928">
    <property type="entry name" value="RNA-binding domain, RBD"/>
    <property type="match status" value="1"/>
</dbReference>
<evidence type="ECO:0000256" key="1">
    <source>
        <dbReference type="ARBA" id="ARBA00038101"/>
    </source>
</evidence>
<dbReference type="Gene3D" id="1.25.40.10">
    <property type="entry name" value="Tetratricopeptide repeat domain"/>
    <property type="match status" value="2"/>
</dbReference>